<name>A0A919JMS6_9ACTN</name>
<feature type="region of interest" description="Disordered" evidence="1">
    <location>
        <begin position="1"/>
        <end position="39"/>
    </location>
</feature>
<dbReference type="CDD" id="cd00093">
    <property type="entry name" value="HTH_XRE"/>
    <property type="match status" value="1"/>
</dbReference>
<accession>A0A919JMS6</accession>
<evidence type="ECO:0008006" key="4">
    <source>
        <dbReference type="Google" id="ProtNLM"/>
    </source>
</evidence>
<dbReference type="AlphaFoldDB" id="A0A919JMS6"/>
<dbReference type="InterPro" id="IPR001387">
    <property type="entry name" value="Cro/C1-type_HTH"/>
</dbReference>
<gene>
    <name evidence="2" type="ORF">Ani05nite_55700</name>
</gene>
<comment type="caution">
    <text evidence="2">The sequence shown here is derived from an EMBL/GenBank/DDBJ whole genome shotgun (WGS) entry which is preliminary data.</text>
</comment>
<keyword evidence="3" id="KW-1185">Reference proteome</keyword>
<evidence type="ECO:0000256" key="1">
    <source>
        <dbReference type="SAM" id="MobiDB-lite"/>
    </source>
</evidence>
<feature type="compositionally biased region" description="Gly residues" evidence="1">
    <location>
        <begin position="191"/>
        <end position="202"/>
    </location>
</feature>
<evidence type="ECO:0000313" key="3">
    <source>
        <dbReference type="Proteomes" id="UP000647172"/>
    </source>
</evidence>
<dbReference type="EMBL" id="BOMQ01000063">
    <property type="protein sequence ID" value="GIE52036.1"/>
    <property type="molecule type" value="Genomic_DNA"/>
</dbReference>
<reference evidence="2" key="1">
    <citation type="submission" date="2021-01" db="EMBL/GenBank/DDBJ databases">
        <title>Whole genome shotgun sequence of Actinoplanes nipponensis NBRC 14063.</title>
        <authorList>
            <person name="Komaki H."/>
            <person name="Tamura T."/>
        </authorList>
    </citation>
    <scope>NUCLEOTIDE SEQUENCE</scope>
    <source>
        <strain evidence="2">NBRC 14063</strain>
    </source>
</reference>
<dbReference type="SUPFAM" id="SSF47413">
    <property type="entry name" value="lambda repressor-like DNA-binding domains"/>
    <property type="match status" value="1"/>
</dbReference>
<feature type="region of interest" description="Disordered" evidence="1">
    <location>
        <begin position="184"/>
        <end position="208"/>
    </location>
</feature>
<evidence type="ECO:0000313" key="2">
    <source>
        <dbReference type="EMBL" id="GIE52036.1"/>
    </source>
</evidence>
<dbReference type="InterPro" id="IPR010982">
    <property type="entry name" value="Lambda_DNA-bd_dom_sf"/>
</dbReference>
<feature type="region of interest" description="Disordered" evidence="1">
    <location>
        <begin position="144"/>
        <end position="164"/>
    </location>
</feature>
<dbReference type="GO" id="GO:0003677">
    <property type="term" value="F:DNA binding"/>
    <property type="evidence" value="ECO:0007669"/>
    <property type="project" value="InterPro"/>
</dbReference>
<sequence length="220" mass="23093">MIGPSRGFEEPDHGRHRAGPAPARSPKVPGGTGRPTSQALAREHEVARMRAKLMDPETAVRELAERLTFAHVNAGKPALGVLSEAVHYSKGTLSKVFAGKMLPSWPLVEDLAVELGVPTQTVVQEWFHLWTAANTLRRRPGALRERAAAPPAPGTDASAKSTAAGAGYTCPECGSWVVDPALHSGWHRQGGQSGGTAPGSVGGWSVQAPAAGLNRQVLGR</sequence>
<protein>
    <recommendedName>
        <fullName evidence="4">Helix-turn-helix</fullName>
    </recommendedName>
</protein>
<organism evidence="2 3">
    <name type="scientific">Actinoplanes nipponensis</name>
    <dbReference type="NCBI Taxonomy" id="135950"/>
    <lineage>
        <taxon>Bacteria</taxon>
        <taxon>Bacillati</taxon>
        <taxon>Actinomycetota</taxon>
        <taxon>Actinomycetes</taxon>
        <taxon>Micromonosporales</taxon>
        <taxon>Micromonosporaceae</taxon>
        <taxon>Actinoplanes</taxon>
    </lineage>
</organism>
<dbReference type="Proteomes" id="UP000647172">
    <property type="component" value="Unassembled WGS sequence"/>
</dbReference>
<dbReference type="RefSeq" id="WP_203773083.1">
    <property type="nucleotide sequence ID" value="NZ_BAAAYJ010000106.1"/>
</dbReference>
<proteinExistence type="predicted"/>